<proteinExistence type="predicted"/>
<dbReference type="GO" id="GO:0030643">
    <property type="term" value="P:intracellular phosphate ion homeostasis"/>
    <property type="evidence" value="ECO:0007669"/>
    <property type="project" value="InterPro"/>
</dbReference>
<dbReference type="GeneID" id="41591429"/>
<dbReference type="OrthoDB" id="40991at2157"/>
<keyword evidence="3" id="KW-1185">Reference proteome</keyword>
<dbReference type="PANTHER" id="PTHR42930:SF2">
    <property type="entry name" value="PHOU DOMAIN-CONTAINING PROTEIN"/>
    <property type="match status" value="1"/>
</dbReference>
<keyword evidence="2" id="KW-0808">Transferase</keyword>
<dbReference type="GO" id="GO:0003677">
    <property type="term" value="F:DNA binding"/>
    <property type="evidence" value="ECO:0007669"/>
    <property type="project" value="InterPro"/>
</dbReference>
<evidence type="ECO:0000313" key="3">
    <source>
        <dbReference type="Proteomes" id="UP000193404"/>
    </source>
</evidence>
<feature type="domain" description="SpoVT-AbrB" evidence="1">
    <location>
        <begin position="8"/>
        <end position="54"/>
    </location>
</feature>
<evidence type="ECO:0000259" key="1">
    <source>
        <dbReference type="SMART" id="SM00966"/>
    </source>
</evidence>
<dbReference type="GO" id="GO:0016301">
    <property type="term" value="F:kinase activity"/>
    <property type="evidence" value="ECO:0007669"/>
    <property type="project" value="UniProtKB-KW"/>
</dbReference>
<protein>
    <submittedName>
        <fullName evidence="2">Histidine kinase</fullName>
    </submittedName>
</protein>
<dbReference type="KEGG" id="aman:B6F84_10850"/>
<dbReference type="GO" id="GO:0045936">
    <property type="term" value="P:negative regulation of phosphate metabolic process"/>
    <property type="evidence" value="ECO:0007669"/>
    <property type="project" value="InterPro"/>
</dbReference>
<gene>
    <name evidence="2" type="ORF">B6F84_10850</name>
</gene>
<accession>A0A1W6K3S4</accession>
<organism evidence="2 3">
    <name type="scientific">Acidianus manzaensis</name>
    <dbReference type="NCBI Taxonomy" id="282676"/>
    <lineage>
        <taxon>Archaea</taxon>
        <taxon>Thermoproteota</taxon>
        <taxon>Thermoprotei</taxon>
        <taxon>Sulfolobales</taxon>
        <taxon>Sulfolobaceae</taxon>
        <taxon>Acidianus</taxon>
    </lineage>
</organism>
<dbReference type="STRING" id="282676.B6F84_10850"/>
<dbReference type="InterPro" id="IPR028366">
    <property type="entry name" value="PhoU"/>
</dbReference>
<reference evidence="2 3" key="1">
    <citation type="submission" date="2017-03" db="EMBL/GenBank/DDBJ databases">
        <title>Sulfur activation and transportation mechanism of thermophilic Archaea Acidianus manzaensis YN-25.</title>
        <authorList>
            <person name="Ma Y."/>
            <person name="Yang Y."/>
            <person name="Xia J."/>
        </authorList>
    </citation>
    <scope>NUCLEOTIDE SEQUENCE [LARGE SCALE GENOMIC DNA]</scope>
    <source>
        <strain evidence="2 3">YN-25</strain>
    </source>
</reference>
<dbReference type="SMART" id="SM00966">
    <property type="entry name" value="SpoVT_AbrB"/>
    <property type="match status" value="1"/>
</dbReference>
<name>A0A1W6K3S4_9CREN</name>
<sequence>MEVRRVQKFGKSTLMVSLPADWVKEVNLNPGESIYLEVDEDGSLKVYPPNLKTEGSSKDMKIQIRSSTSPDLVSRIIYSLYILGYDKISIETSEGPFNEDILRKLKDTVRSLIGLEIVSQDLTSIQIQSFLDPTKYNMSSLISRLSNTLKQMLHYLNLGIKEASRTFLQEVLELEKEVDRLYYLSLRQLLLAQVNRSLAYMIGVKRIQIVGNRILMKAIEEASDEISEAASDLLSLHPEDLEVMKYSWDKIDMIVDQTAVVIDHVVKVLNKEDIKLVNEVLEELRTLRRVLMAEAIMAEDKLQKTETPTRVTVTFRSLNLRLYNAIRRMEPIAEIAFNRSVENLKEITIDQ</sequence>
<keyword evidence="2" id="KW-0418">Kinase</keyword>
<dbReference type="AlphaFoldDB" id="A0A1W6K3S4"/>
<dbReference type="Pfam" id="PF04014">
    <property type="entry name" value="MazE_antitoxin"/>
    <property type="match status" value="1"/>
</dbReference>
<dbReference type="PANTHER" id="PTHR42930">
    <property type="entry name" value="PHOSPHATE-SPECIFIC TRANSPORT SYSTEM ACCESSORY PROTEIN PHOU"/>
    <property type="match status" value="1"/>
</dbReference>
<dbReference type="SUPFAM" id="SSF109755">
    <property type="entry name" value="PhoU-like"/>
    <property type="match status" value="1"/>
</dbReference>
<dbReference type="InterPro" id="IPR007159">
    <property type="entry name" value="SpoVT-AbrB_dom"/>
</dbReference>
<dbReference type="Proteomes" id="UP000193404">
    <property type="component" value="Chromosome"/>
</dbReference>
<dbReference type="RefSeq" id="WP_148692908.1">
    <property type="nucleotide sequence ID" value="NZ_CP020477.1"/>
</dbReference>
<evidence type="ECO:0000313" key="2">
    <source>
        <dbReference type="EMBL" id="ARM77166.1"/>
    </source>
</evidence>
<dbReference type="EMBL" id="CP020477">
    <property type="protein sequence ID" value="ARM77166.1"/>
    <property type="molecule type" value="Genomic_DNA"/>
</dbReference>